<dbReference type="AlphaFoldDB" id="A0A6A4QZS0"/>
<accession>A0A6A4QZS0</accession>
<dbReference type="Proteomes" id="UP000447434">
    <property type="component" value="Chromosome 2"/>
</dbReference>
<evidence type="ECO:0000313" key="1">
    <source>
        <dbReference type="EMBL" id="KAE9619261.1"/>
    </source>
</evidence>
<proteinExistence type="predicted"/>
<reference evidence="2" key="1">
    <citation type="journal article" date="2020" name="Nat. Commun.">
        <title>Genome sequence of the cluster root forming white lupin.</title>
        <authorList>
            <person name="Hufnagel B."/>
            <person name="Marques A."/>
            <person name="Soriano A."/>
            <person name="Marques L."/>
            <person name="Divol F."/>
            <person name="Doumas P."/>
            <person name="Sallet E."/>
            <person name="Mancinotti D."/>
            <person name="Carrere S."/>
            <person name="Marande W."/>
            <person name="Arribat S."/>
            <person name="Keller J."/>
            <person name="Huneau C."/>
            <person name="Blein T."/>
            <person name="Aime D."/>
            <person name="Laguerre M."/>
            <person name="Taylor J."/>
            <person name="Schubert V."/>
            <person name="Nelson M."/>
            <person name="Geu-Flores F."/>
            <person name="Crespi M."/>
            <person name="Gallardo-Guerrero K."/>
            <person name="Delaux P.-M."/>
            <person name="Salse J."/>
            <person name="Berges H."/>
            <person name="Guyot R."/>
            <person name="Gouzy J."/>
            <person name="Peret B."/>
        </authorList>
    </citation>
    <scope>NUCLEOTIDE SEQUENCE [LARGE SCALE GENOMIC DNA]</scope>
    <source>
        <strain evidence="2">cv. Amiga</strain>
    </source>
</reference>
<comment type="caution">
    <text evidence="1">The sequence shown here is derived from an EMBL/GenBank/DDBJ whole genome shotgun (WGS) entry which is preliminary data.</text>
</comment>
<gene>
    <name evidence="1" type="ORF">Lalb_Chr02g0151241</name>
</gene>
<name>A0A6A4QZS0_LUPAL</name>
<organism evidence="1 2">
    <name type="scientific">Lupinus albus</name>
    <name type="common">White lupine</name>
    <name type="synonym">Lupinus termis</name>
    <dbReference type="NCBI Taxonomy" id="3870"/>
    <lineage>
        <taxon>Eukaryota</taxon>
        <taxon>Viridiplantae</taxon>
        <taxon>Streptophyta</taxon>
        <taxon>Embryophyta</taxon>
        <taxon>Tracheophyta</taxon>
        <taxon>Spermatophyta</taxon>
        <taxon>Magnoliopsida</taxon>
        <taxon>eudicotyledons</taxon>
        <taxon>Gunneridae</taxon>
        <taxon>Pentapetalae</taxon>
        <taxon>rosids</taxon>
        <taxon>fabids</taxon>
        <taxon>Fabales</taxon>
        <taxon>Fabaceae</taxon>
        <taxon>Papilionoideae</taxon>
        <taxon>50 kb inversion clade</taxon>
        <taxon>genistoids sensu lato</taxon>
        <taxon>core genistoids</taxon>
        <taxon>Genisteae</taxon>
        <taxon>Lupinus</taxon>
    </lineage>
</organism>
<protein>
    <submittedName>
        <fullName evidence="1">Uncharacterized protein</fullName>
    </submittedName>
</protein>
<dbReference type="EMBL" id="WOCE01000002">
    <property type="protein sequence ID" value="KAE9619261.1"/>
    <property type="molecule type" value="Genomic_DNA"/>
</dbReference>
<sequence>MLYTWFVSSPSFLWCDPIQPFCWTSIGDIGCCCNGLTPESLRELFGLQHASGHV</sequence>
<keyword evidence="2" id="KW-1185">Reference proteome</keyword>
<evidence type="ECO:0000313" key="2">
    <source>
        <dbReference type="Proteomes" id="UP000447434"/>
    </source>
</evidence>